<dbReference type="KEGG" id="clup:CLUP02_16339"/>
<reference evidence="1" key="1">
    <citation type="journal article" date="2021" name="Mol. Plant Microbe Interact.">
        <title>Complete Genome Sequence of the Plant-Pathogenic Fungus Colletotrichum lupini.</title>
        <authorList>
            <person name="Baroncelli R."/>
            <person name="Pensec F."/>
            <person name="Da Lio D."/>
            <person name="Boufleur T."/>
            <person name="Vicente I."/>
            <person name="Sarrocco S."/>
            <person name="Picot A."/>
            <person name="Baraldi E."/>
            <person name="Sukno S."/>
            <person name="Thon M."/>
            <person name="Le Floch G."/>
        </authorList>
    </citation>
    <scope>NUCLEOTIDE SEQUENCE</scope>
    <source>
        <strain evidence="1">IMI 504893</strain>
    </source>
</reference>
<dbReference type="RefSeq" id="XP_049152409.1">
    <property type="nucleotide sequence ID" value="XM_049295262.1"/>
</dbReference>
<dbReference type="EMBL" id="CP019481">
    <property type="protein sequence ID" value="UQC90808.1"/>
    <property type="molecule type" value="Genomic_DNA"/>
</dbReference>
<protein>
    <submittedName>
        <fullName evidence="1">Uncharacterized protein</fullName>
    </submittedName>
</protein>
<accession>A0A9Q8T7S8</accession>
<proteinExistence type="predicted"/>
<evidence type="ECO:0000313" key="2">
    <source>
        <dbReference type="Proteomes" id="UP000830671"/>
    </source>
</evidence>
<keyword evidence="2" id="KW-1185">Reference proteome</keyword>
<dbReference type="GeneID" id="73350272"/>
<dbReference type="Proteomes" id="UP000830671">
    <property type="component" value="Chromosome 9"/>
</dbReference>
<evidence type="ECO:0000313" key="1">
    <source>
        <dbReference type="EMBL" id="UQC90808.1"/>
    </source>
</evidence>
<dbReference type="AlphaFoldDB" id="A0A9Q8T7S8"/>
<sequence>MANRSSTRAAFGFYTLNPPTRASFNTTHPHTPPLRSASRNHMAQLPRELTFKRANHTERFAPLRSHLTEGLTSPPTAYPPSAKRSPIACKPPRLLGLSLEQRDRFVALRQAANPIARETHTAFMRVRFPNGAHARSDVVCLGPFGSTLIETEAAASYLIDKIEIIDLMAAAISVLLLLNG</sequence>
<gene>
    <name evidence="1" type="ORF">CLUP02_16339</name>
</gene>
<organism evidence="1 2">
    <name type="scientific">Colletotrichum lupini</name>
    <dbReference type="NCBI Taxonomy" id="145971"/>
    <lineage>
        <taxon>Eukaryota</taxon>
        <taxon>Fungi</taxon>
        <taxon>Dikarya</taxon>
        <taxon>Ascomycota</taxon>
        <taxon>Pezizomycotina</taxon>
        <taxon>Sordariomycetes</taxon>
        <taxon>Hypocreomycetidae</taxon>
        <taxon>Glomerellales</taxon>
        <taxon>Glomerellaceae</taxon>
        <taxon>Colletotrichum</taxon>
        <taxon>Colletotrichum acutatum species complex</taxon>
    </lineage>
</organism>
<name>A0A9Q8T7S8_9PEZI</name>